<dbReference type="PANTHER" id="PTHR47064">
    <property type="entry name" value="PUTATIVE (AFU_ORTHOLOGUE AFUA_1G08990)-RELATED"/>
    <property type="match status" value="1"/>
</dbReference>
<dbReference type="RefSeq" id="XP_027615040.1">
    <property type="nucleotide sequence ID" value="XM_027759239.1"/>
</dbReference>
<dbReference type="PANTHER" id="PTHR47064:SF2">
    <property type="entry name" value="SMP-30_GLUCONOLACTONASE_LRE-LIKE REGION DOMAIN-CONTAINING PROTEIN-RELATED"/>
    <property type="match status" value="1"/>
</dbReference>
<dbReference type="Proteomes" id="UP000287166">
    <property type="component" value="Unassembled WGS sequence"/>
</dbReference>
<dbReference type="GeneID" id="38781044"/>
<dbReference type="InterPro" id="IPR011042">
    <property type="entry name" value="6-blade_b-propeller_TolB-like"/>
</dbReference>
<feature type="domain" description="SMP-30/Gluconolactonase/LRE-like region" evidence="3">
    <location>
        <begin position="248"/>
        <end position="426"/>
    </location>
</feature>
<comment type="caution">
    <text evidence="4">The sequence shown here is derived from an EMBL/GenBank/DDBJ whole genome shotgun (WGS) entry which is preliminary data.</text>
</comment>
<dbReference type="Gene3D" id="2.120.10.30">
    <property type="entry name" value="TolB, C-terminal domain"/>
    <property type="match status" value="1"/>
</dbReference>
<feature type="compositionally biased region" description="Basic and acidic residues" evidence="1">
    <location>
        <begin position="12"/>
        <end position="22"/>
    </location>
</feature>
<accession>A0A401GPI0</accession>
<keyword evidence="2" id="KW-0812">Transmembrane</keyword>
<evidence type="ECO:0000256" key="1">
    <source>
        <dbReference type="SAM" id="MobiDB-lite"/>
    </source>
</evidence>
<evidence type="ECO:0000313" key="4">
    <source>
        <dbReference type="EMBL" id="GBE84127.1"/>
    </source>
</evidence>
<keyword evidence="2" id="KW-1133">Transmembrane helix</keyword>
<dbReference type="EMBL" id="BFAD01000006">
    <property type="protein sequence ID" value="GBE84127.1"/>
    <property type="molecule type" value="Genomic_DNA"/>
</dbReference>
<gene>
    <name evidence="4" type="ORF">SCP_0601050</name>
</gene>
<dbReference type="Pfam" id="PF08450">
    <property type="entry name" value="SGL"/>
    <property type="match status" value="1"/>
</dbReference>
<keyword evidence="2" id="KW-0472">Membrane</keyword>
<protein>
    <recommendedName>
        <fullName evidence="3">SMP-30/Gluconolactonase/LRE-like region domain-containing protein</fullName>
    </recommendedName>
</protein>
<proteinExistence type="predicted"/>
<dbReference type="InterPro" id="IPR052988">
    <property type="entry name" value="Oryzine_lactonohydrolase"/>
</dbReference>
<name>A0A401GPI0_9APHY</name>
<feature type="transmembrane region" description="Helical" evidence="2">
    <location>
        <begin position="33"/>
        <end position="52"/>
    </location>
</feature>
<reference evidence="4 5" key="1">
    <citation type="journal article" date="2018" name="Sci. Rep.">
        <title>Genome sequence of the cauliflower mushroom Sparassis crispa (Hanabiratake) and its association with beneficial usage.</title>
        <authorList>
            <person name="Kiyama R."/>
            <person name="Furutani Y."/>
            <person name="Kawaguchi K."/>
            <person name="Nakanishi T."/>
        </authorList>
    </citation>
    <scope>NUCLEOTIDE SEQUENCE [LARGE SCALE GENOMIC DNA]</scope>
</reference>
<dbReference type="STRING" id="139825.A0A401GPI0"/>
<evidence type="ECO:0000256" key="2">
    <source>
        <dbReference type="SAM" id="Phobius"/>
    </source>
</evidence>
<dbReference type="AlphaFoldDB" id="A0A401GPI0"/>
<feature type="region of interest" description="Disordered" evidence="1">
    <location>
        <begin position="1"/>
        <end position="25"/>
    </location>
</feature>
<sequence length="451" mass="48530">MVVVKGAASDPQHQRGSPESKNRSRTSSLFGNAGFWIATQVFAVVSVVVYTYHYDGAGIDRKSVASISKLSLPPQSVLVDPLLFAVVGNDGRFRENSFKTHFSPTSSTPPFFQIFDPAFLSILGPAPSIRAIASNPGFAFAHEAPIWVPETDEVFFSSNDGGPLGFSDIDHNNEVAKIHLNDVFDAFAASGSTTSPVNVSATRVDLPDSVQMTNGGTGPFRSALLLISSGRGPLPPSLAIVNPSYPYNATVILDNYYGRQFNSLNDVKIHPKSGNIFFTDVTYGFLNHFRPNPLMPNHVYRFNPNTGSVRVVADGFDRPNGLAFSADGRKAYIADSGAARGFLGPNQTEPATVYVFDVERGIERFHNRRVFAYVDTGVPDGVQVDKSGNVYAACSDGVHVWNEEGMLLGKFFLGTASANIAFAGKGRLVILAETEIFLAQIAADGVDVSFA</sequence>
<dbReference type="InterPro" id="IPR013658">
    <property type="entry name" value="SGL"/>
</dbReference>
<keyword evidence="5" id="KW-1185">Reference proteome</keyword>
<evidence type="ECO:0000313" key="5">
    <source>
        <dbReference type="Proteomes" id="UP000287166"/>
    </source>
</evidence>
<organism evidence="4 5">
    <name type="scientific">Sparassis crispa</name>
    <dbReference type="NCBI Taxonomy" id="139825"/>
    <lineage>
        <taxon>Eukaryota</taxon>
        <taxon>Fungi</taxon>
        <taxon>Dikarya</taxon>
        <taxon>Basidiomycota</taxon>
        <taxon>Agaricomycotina</taxon>
        <taxon>Agaricomycetes</taxon>
        <taxon>Polyporales</taxon>
        <taxon>Sparassidaceae</taxon>
        <taxon>Sparassis</taxon>
    </lineage>
</organism>
<evidence type="ECO:0000259" key="3">
    <source>
        <dbReference type="Pfam" id="PF08450"/>
    </source>
</evidence>
<dbReference type="SUPFAM" id="SSF63829">
    <property type="entry name" value="Calcium-dependent phosphotriesterase"/>
    <property type="match status" value="1"/>
</dbReference>
<dbReference type="OrthoDB" id="423498at2759"/>
<dbReference type="InParanoid" id="A0A401GPI0"/>